<dbReference type="Proteomes" id="UP001226434">
    <property type="component" value="Unassembled WGS sequence"/>
</dbReference>
<comment type="caution">
    <text evidence="1">The sequence shown here is derived from an EMBL/GenBank/DDBJ whole genome shotgun (WGS) entry which is preliminary data.</text>
</comment>
<dbReference type="InterPro" id="IPR045459">
    <property type="entry name" value="DUF5908"/>
</dbReference>
<dbReference type="Pfam" id="PF19265">
    <property type="entry name" value="DUF5908"/>
    <property type="match status" value="1"/>
</dbReference>
<proteinExistence type="predicted"/>
<accession>A0ABT6RD36</accession>
<sequence length="61" mass="6728">MPVEIRELTVKSVIGANQSGPANPTNMVGEIAPADISKLKKEIVKEVTEEVLKILRQQTER</sequence>
<evidence type="ECO:0000313" key="1">
    <source>
        <dbReference type="EMBL" id="MDI3319784.1"/>
    </source>
</evidence>
<protein>
    <submittedName>
        <fullName evidence="1">DUF5908 family protein</fullName>
    </submittedName>
</protein>
<keyword evidence="2" id="KW-1185">Reference proteome</keyword>
<reference evidence="1 2" key="1">
    <citation type="submission" date="2023-05" db="EMBL/GenBank/DDBJ databases">
        <title>Genome sequence of Pinibacter sp. MAH-24.</title>
        <authorList>
            <person name="Huq M.A."/>
        </authorList>
    </citation>
    <scope>NUCLEOTIDE SEQUENCE [LARGE SCALE GENOMIC DNA]</scope>
    <source>
        <strain evidence="1 2">MAH-24</strain>
    </source>
</reference>
<evidence type="ECO:0000313" key="2">
    <source>
        <dbReference type="Proteomes" id="UP001226434"/>
    </source>
</evidence>
<dbReference type="EMBL" id="JASBRG010000005">
    <property type="protein sequence ID" value="MDI3319784.1"/>
    <property type="molecule type" value="Genomic_DNA"/>
</dbReference>
<dbReference type="RefSeq" id="WP_282333886.1">
    <property type="nucleotide sequence ID" value="NZ_JASBRG010000005.1"/>
</dbReference>
<gene>
    <name evidence="1" type="ORF">QJ048_08370</name>
</gene>
<name>A0ABT6RD36_9BACT</name>
<organism evidence="1 2">
    <name type="scientific">Pinibacter soli</name>
    <dbReference type="NCBI Taxonomy" id="3044211"/>
    <lineage>
        <taxon>Bacteria</taxon>
        <taxon>Pseudomonadati</taxon>
        <taxon>Bacteroidota</taxon>
        <taxon>Chitinophagia</taxon>
        <taxon>Chitinophagales</taxon>
        <taxon>Chitinophagaceae</taxon>
        <taxon>Pinibacter</taxon>
    </lineage>
</organism>